<keyword evidence="5 7" id="KW-0627">Porphyrin biosynthesis</keyword>
<evidence type="ECO:0000313" key="11">
    <source>
        <dbReference type="EMBL" id="CRF44546.1"/>
    </source>
</evidence>
<dbReference type="InterPro" id="IPR033644">
    <property type="entry name" value="Ferrochelatase_C"/>
</dbReference>
<sequence>MSKILDTSNTRQEAVILLNMGGPNNLYEVEVFLKNMFNDPCILPIQSPFWRKLLASFIVKMRKEKSKAIYQKIGHKSPIGDLSAKLTHRLNALDPTRHYTYAMRYTPPFAPMVFAELKAQGFRSCLLFSMYPQYSTTTTLSSIQDALRALKAIKFSPALTCIDRFYTHAPYNQAIVQSITDTIKGHNSKEFVLIFSVHGLPESVIKQGDPYQAECLHHVSLLTQQLLPLRFKKIVLSYQSKVGPMKWLEPSTQDTIATHRRDKIIIYPLAFSIDNSETLYELQIQYRLDAMRLAVPKFLVCPCLNDNLGFAQAVVDLVCNAPRKTLSS</sequence>
<evidence type="ECO:0000256" key="6">
    <source>
        <dbReference type="ARBA" id="ARBA00024536"/>
    </source>
</evidence>
<dbReference type="PANTHER" id="PTHR11108">
    <property type="entry name" value="FERROCHELATASE"/>
    <property type="match status" value="1"/>
</dbReference>
<dbReference type="UniPathway" id="UPA00252">
    <property type="reaction ID" value="UER00325"/>
</dbReference>
<keyword evidence="4 7" id="KW-0456">Lyase</keyword>
<dbReference type="PANTHER" id="PTHR11108:SF1">
    <property type="entry name" value="FERROCHELATASE, MITOCHONDRIAL"/>
    <property type="match status" value="1"/>
</dbReference>
<feature type="binding site" evidence="7">
    <location>
        <position position="198"/>
    </location>
    <ligand>
        <name>Fe(2+)</name>
        <dbReference type="ChEBI" id="CHEBI:29033"/>
    </ligand>
</feature>
<keyword evidence="3 7" id="KW-0350">Heme biosynthesis</keyword>
<dbReference type="Proteomes" id="UP000038622">
    <property type="component" value="Unassembled WGS sequence"/>
</dbReference>
<evidence type="ECO:0000256" key="2">
    <source>
        <dbReference type="ARBA" id="ARBA00023004"/>
    </source>
</evidence>
<dbReference type="RefSeq" id="WP_053941873.1">
    <property type="nucleotide sequence ID" value="NZ_CDMH01000062.1"/>
</dbReference>
<dbReference type="NCBIfam" id="TIGR00109">
    <property type="entry name" value="hemH"/>
    <property type="match status" value="1"/>
</dbReference>
<dbReference type="InterPro" id="IPR019772">
    <property type="entry name" value="Ferrochelatase_AS"/>
</dbReference>
<dbReference type="HAMAP" id="MF_00323">
    <property type="entry name" value="Ferrochelatase"/>
    <property type="match status" value="1"/>
</dbReference>
<comment type="catalytic activity">
    <reaction evidence="7 8">
        <text>heme b + 2 H(+) = protoporphyrin IX + Fe(2+)</text>
        <dbReference type="Rhea" id="RHEA:22584"/>
        <dbReference type="ChEBI" id="CHEBI:15378"/>
        <dbReference type="ChEBI" id="CHEBI:29033"/>
        <dbReference type="ChEBI" id="CHEBI:57306"/>
        <dbReference type="ChEBI" id="CHEBI:60344"/>
        <dbReference type="EC" id="4.98.1.1"/>
    </reaction>
</comment>
<evidence type="ECO:0000256" key="8">
    <source>
        <dbReference type="RuleBase" id="RU000607"/>
    </source>
</evidence>
<evidence type="ECO:0000256" key="5">
    <source>
        <dbReference type="ARBA" id="ARBA00023244"/>
    </source>
</evidence>
<dbReference type="PROSITE" id="PS00534">
    <property type="entry name" value="FERROCHELATASE"/>
    <property type="match status" value="1"/>
</dbReference>
<dbReference type="GO" id="GO:0006783">
    <property type="term" value="P:heme biosynthetic process"/>
    <property type="evidence" value="ECO:0007669"/>
    <property type="project" value="UniProtKB-UniRule"/>
</dbReference>
<dbReference type="Pfam" id="PF00762">
    <property type="entry name" value="Ferrochelatase"/>
    <property type="match status" value="1"/>
</dbReference>
<comment type="catalytic activity">
    <reaction evidence="6">
        <text>Fe-coproporphyrin III + 2 H(+) = coproporphyrin III + Fe(2+)</text>
        <dbReference type="Rhea" id="RHEA:49572"/>
        <dbReference type="ChEBI" id="CHEBI:15378"/>
        <dbReference type="ChEBI" id="CHEBI:29033"/>
        <dbReference type="ChEBI" id="CHEBI:68438"/>
        <dbReference type="ChEBI" id="CHEBI:131725"/>
        <dbReference type="EC" id="4.99.1.9"/>
    </reaction>
    <physiologicalReaction direction="right-to-left" evidence="6">
        <dbReference type="Rhea" id="RHEA:49574"/>
    </physiologicalReaction>
</comment>
<evidence type="ECO:0000256" key="1">
    <source>
        <dbReference type="ARBA" id="ARBA00007718"/>
    </source>
</evidence>
<proteinExistence type="inferred from homology"/>
<keyword evidence="7 8" id="KW-0963">Cytoplasm</keyword>
<evidence type="ECO:0000313" key="9">
    <source>
        <dbReference type="EMBL" id="CRF41254.1"/>
    </source>
</evidence>
<dbReference type="OrthoDB" id="9809741at2"/>
<comment type="subcellular location">
    <subcellularLocation>
        <location evidence="7 8">Cytoplasm</location>
    </subcellularLocation>
</comment>
<evidence type="ECO:0000313" key="12">
    <source>
        <dbReference type="Proteomes" id="UP000038622"/>
    </source>
</evidence>
<dbReference type="InterPro" id="IPR033659">
    <property type="entry name" value="Ferrochelatase_N"/>
</dbReference>
<dbReference type="Proteomes" id="UP000045175">
    <property type="component" value="Unassembled WGS sequence"/>
</dbReference>
<evidence type="ECO:0000256" key="4">
    <source>
        <dbReference type="ARBA" id="ARBA00023239"/>
    </source>
</evidence>
<evidence type="ECO:0000313" key="14">
    <source>
        <dbReference type="Proteomes" id="UP000045175"/>
    </source>
</evidence>
<dbReference type="InterPro" id="IPR001015">
    <property type="entry name" value="Ferrochelatase"/>
</dbReference>
<evidence type="ECO:0000313" key="10">
    <source>
        <dbReference type="EMBL" id="CRF43309.1"/>
    </source>
</evidence>
<dbReference type="EMBL" id="CDML01000036">
    <property type="protein sequence ID" value="CRF41254.1"/>
    <property type="molecule type" value="Genomic_DNA"/>
</dbReference>
<dbReference type="CDD" id="cd00419">
    <property type="entry name" value="Ferrochelatase_C"/>
    <property type="match status" value="1"/>
</dbReference>
<protein>
    <recommendedName>
        <fullName evidence="7 8">Ferrochelatase</fullName>
        <ecNumber evidence="7 8">4.98.1.1</ecNumber>
    </recommendedName>
    <alternativeName>
        <fullName evidence="7">Heme synthase</fullName>
    </alternativeName>
    <alternativeName>
        <fullName evidence="7">Protoheme ferro-lyase</fullName>
    </alternativeName>
</protein>
<dbReference type="CDD" id="cd03411">
    <property type="entry name" value="Ferrochelatase_N"/>
    <property type="match status" value="1"/>
</dbReference>
<keyword evidence="2 7" id="KW-0408">Iron</keyword>
<reference evidence="10" key="1">
    <citation type="submission" date="2014-12" db="EMBL/GenBank/DDBJ databases">
        <title>Whole genome sequences of four Staphylococcus schleiferi canine isolates.</title>
        <authorList>
            <person name="Misic A.M."/>
            <person name="Cain C."/>
            <person name="Morris D.O."/>
            <person name="Rankin S."/>
            <person name="Beiting D."/>
        </authorList>
    </citation>
    <scope>NUCLEOTIDE SEQUENCE</scope>
    <source>
        <strain evidence="9">ASB11</strain>
        <strain evidence="10">ASB13</strain>
        <strain evidence="11">ASB9</strain>
    </source>
</reference>
<evidence type="ECO:0000313" key="13">
    <source>
        <dbReference type="Proteomes" id="UP000041394"/>
    </source>
</evidence>
<dbReference type="GO" id="GO:0046872">
    <property type="term" value="F:metal ion binding"/>
    <property type="evidence" value="ECO:0007669"/>
    <property type="project" value="UniProtKB-KW"/>
</dbReference>
<accession>A0A0K2XF24</accession>
<evidence type="ECO:0000256" key="7">
    <source>
        <dbReference type="HAMAP-Rule" id="MF_00323"/>
    </source>
</evidence>
<comment type="function">
    <text evidence="7 8">Catalyzes the ferrous insertion into protoporphyrin IX.</text>
</comment>
<dbReference type="AlphaFoldDB" id="A0A0K2XF24"/>
<reference evidence="13 14" key="3">
    <citation type="submission" date="2014-12" db="EMBL/GenBank/DDBJ databases">
        <authorList>
            <person name="Jaenicke S."/>
        </authorList>
    </citation>
    <scope>NUCLEOTIDE SEQUENCE [LARGE SCALE GENOMIC DNA]</scope>
</reference>
<gene>
    <name evidence="7" type="primary">hemH</name>
    <name evidence="9" type="ORF">HAL011_10450</name>
    <name evidence="10" type="ORF">HAL013_15390</name>
    <name evidence="11" type="ORF">HAL09_11370</name>
</gene>
<dbReference type="SUPFAM" id="SSF53800">
    <property type="entry name" value="Chelatase"/>
    <property type="match status" value="1"/>
</dbReference>
<name>A0A0K2XF24_9HELI</name>
<dbReference type="STRING" id="1578720.HAL011_10450"/>
<dbReference type="EC" id="4.98.1.1" evidence="7 8"/>
<dbReference type="GO" id="GO:0004325">
    <property type="term" value="F:ferrochelatase activity"/>
    <property type="evidence" value="ECO:0007669"/>
    <property type="project" value="UniProtKB-UniRule"/>
</dbReference>
<dbReference type="Proteomes" id="UP000041394">
    <property type="component" value="Unassembled WGS sequence"/>
</dbReference>
<reference evidence="12" key="2">
    <citation type="submission" date="2014-12" db="EMBL/GenBank/DDBJ databases">
        <authorList>
            <person name="Smet A."/>
        </authorList>
    </citation>
    <scope>NUCLEOTIDE SEQUENCE [LARGE SCALE GENOMIC DNA]</scope>
</reference>
<evidence type="ECO:0000256" key="3">
    <source>
        <dbReference type="ARBA" id="ARBA00023133"/>
    </source>
</evidence>
<feature type="binding site" evidence="7">
    <location>
        <position position="277"/>
    </location>
    <ligand>
        <name>Fe(2+)</name>
        <dbReference type="ChEBI" id="CHEBI:29033"/>
    </ligand>
</feature>
<keyword evidence="7" id="KW-0479">Metal-binding</keyword>
<comment type="pathway">
    <text evidence="7 8">Porphyrin-containing compound metabolism; protoheme biosynthesis; protoheme from protoporphyrin-IX: step 1/1.</text>
</comment>
<dbReference type="Gene3D" id="3.40.50.1400">
    <property type="match status" value="2"/>
</dbReference>
<keyword evidence="12" id="KW-1185">Reference proteome</keyword>
<dbReference type="EMBL" id="CDMH01000062">
    <property type="protein sequence ID" value="CRF43309.1"/>
    <property type="molecule type" value="Genomic_DNA"/>
</dbReference>
<dbReference type="GO" id="GO:0005737">
    <property type="term" value="C:cytoplasm"/>
    <property type="evidence" value="ECO:0007669"/>
    <property type="project" value="UniProtKB-SubCell"/>
</dbReference>
<comment type="similarity">
    <text evidence="1 7 8">Belongs to the ferrochelatase family.</text>
</comment>
<dbReference type="EMBL" id="CDMN01000045">
    <property type="protein sequence ID" value="CRF44546.1"/>
    <property type="molecule type" value="Genomic_DNA"/>
</dbReference>
<organism evidence="10 14">
    <name type="scientific">Helicobacter ailurogastricus</name>
    <dbReference type="NCBI Taxonomy" id="1578720"/>
    <lineage>
        <taxon>Bacteria</taxon>
        <taxon>Pseudomonadati</taxon>
        <taxon>Campylobacterota</taxon>
        <taxon>Epsilonproteobacteria</taxon>
        <taxon>Campylobacterales</taxon>
        <taxon>Helicobacteraceae</taxon>
        <taxon>Helicobacter</taxon>
    </lineage>
</organism>